<reference evidence="6" key="1">
    <citation type="journal article" date="2019" name="bioRxiv">
        <title>The Genome of the Zebra Mussel, Dreissena polymorpha: A Resource for Invasive Species Research.</title>
        <authorList>
            <person name="McCartney M.A."/>
            <person name="Auch B."/>
            <person name="Kono T."/>
            <person name="Mallez S."/>
            <person name="Zhang Y."/>
            <person name="Obille A."/>
            <person name="Becker A."/>
            <person name="Abrahante J.E."/>
            <person name="Garbe J."/>
            <person name="Badalamenti J.P."/>
            <person name="Herman A."/>
            <person name="Mangelson H."/>
            <person name="Liachko I."/>
            <person name="Sullivan S."/>
            <person name="Sone E.D."/>
            <person name="Koren S."/>
            <person name="Silverstein K.A.T."/>
            <person name="Beckman K.B."/>
            <person name="Gohl D.M."/>
        </authorList>
    </citation>
    <scope>NUCLEOTIDE SEQUENCE</scope>
    <source>
        <strain evidence="6">Duluth1</strain>
        <tissue evidence="6">Whole animal</tissue>
    </source>
</reference>
<feature type="transmembrane region" description="Helical" evidence="5">
    <location>
        <begin position="7"/>
        <end position="30"/>
    </location>
</feature>
<feature type="transmembrane region" description="Helical" evidence="5">
    <location>
        <begin position="143"/>
        <end position="166"/>
    </location>
</feature>
<proteinExistence type="predicted"/>
<dbReference type="AlphaFoldDB" id="A0A9D4BRI8"/>
<evidence type="ECO:0000313" key="7">
    <source>
        <dbReference type="Proteomes" id="UP000828390"/>
    </source>
</evidence>
<dbReference type="Gene3D" id="1.20.140.150">
    <property type="match status" value="1"/>
</dbReference>
<dbReference type="InterPro" id="IPR004031">
    <property type="entry name" value="PMP22/EMP/MP20/Claudin"/>
</dbReference>
<evidence type="ECO:0000256" key="5">
    <source>
        <dbReference type="SAM" id="Phobius"/>
    </source>
</evidence>
<keyword evidence="2 5" id="KW-0812">Transmembrane</keyword>
<keyword evidence="3 5" id="KW-1133">Transmembrane helix</keyword>
<gene>
    <name evidence="6" type="ORF">DPMN_079897</name>
</gene>
<feature type="transmembrane region" description="Helical" evidence="5">
    <location>
        <begin position="73"/>
        <end position="99"/>
    </location>
</feature>
<dbReference type="GO" id="GO:0016020">
    <property type="term" value="C:membrane"/>
    <property type="evidence" value="ECO:0007669"/>
    <property type="project" value="UniProtKB-SubCell"/>
</dbReference>
<dbReference type="Pfam" id="PF00822">
    <property type="entry name" value="PMP22_Claudin"/>
    <property type="match status" value="1"/>
</dbReference>
<keyword evidence="7" id="KW-1185">Reference proteome</keyword>
<accession>A0A9D4BRI8</accession>
<name>A0A9D4BRI8_DREPO</name>
<feature type="transmembrane region" description="Helical" evidence="5">
    <location>
        <begin position="106"/>
        <end position="131"/>
    </location>
</feature>
<dbReference type="Proteomes" id="UP000828390">
    <property type="component" value="Unassembled WGS sequence"/>
</dbReference>
<evidence type="ECO:0000256" key="1">
    <source>
        <dbReference type="ARBA" id="ARBA00004141"/>
    </source>
</evidence>
<sequence>MKQNIAFAGFGLSCLNALFSILALALNAWIEYSDDDGRYQSSGLWKSCTGYRSVFRCVEILPVLPVGKHGQILAVRAFVAMGMLLMLGAAVTAGVRVFLMKDKRIIYLATVGLSIAAGFCLLIGFATYVSFFGHYVSTGSFRYGGGFALCVIAWLFSWIQAGVFFVHGRMPDSPA</sequence>
<keyword evidence="4 5" id="KW-0472">Membrane</keyword>
<comment type="caution">
    <text evidence="6">The sequence shown here is derived from an EMBL/GenBank/DDBJ whole genome shotgun (WGS) entry which is preliminary data.</text>
</comment>
<evidence type="ECO:0000256" key="2">
    <source>
        <dbReference type="ARBA" id="ARBA00022692"/>
    </source>
</evidence>
<comment type="subcellular location">
    <subcellularLocation>
        <location evidence="1">Membrane</location>
        <topology evidence="1">Multi-pass membrane protein</topology>
    </subcellularLocation>
</comment>
<organism evidence="6 7">
    <name type="scientific">Dreissena polymorpha</name>
    <name type="common">Zebra mussel</name>
    <name type="synonym">Mytilus polymorpha</name>
    <dbReference type="NCBI Taxonomy" id="45954"/>
    <lineage>
        <taxon>Eukaryota</taxon>
        <taxon>Metazoa</taxon>
        <taxon>Spiralia</taxon>
        <taxon>Lophotrochozoa</taxon>
        <taxon>Mollusca</taxon>
        <taxon>Bivalvia</taxon>
        <taxon>Autobranchia</taxon>
        <taxon>Heteroconchia</taxon>
        <taxon>Euheterodonta</taxon>
        <taxon>Imparidentia</taxon>
        <taxon>Neoheterodontei</taxon>
        <taxon>Myida</taxon>
        <taxon>Dreissenoidea</taxon>
        <taxon>Dreissenidae</taxon>
        <taxon>Dreissena</taxon>
    </lineage>
</organism>
<evidence type="ECO:0000313" key="6">
    <source>
        <dbReference type="EMBL" id="KAH3704836.1"/>
    </source>
</evidence>
<reference evidence="6" key="2">
    <citation type="submission" date="2020-11" db="EMBL/GenBank/DDBJ databases">
        <authorList>
            <person name="McCartney M.A."/>
            <person name="Auch B."/>
            <person name="Kono T."/>
            <person name="Mallez S."/>
            <person name="Becker A."/>
            <person name="Gohl D.M."/>
            <person name="Silverstein K.A.T."/>
            <person name="Koren S."/>
            <person name="Bechman K.B."/>
            <person name="Herman A."/>
            <person name="Abrahante J.E."/>
            <person name="Garbe J."/>
        </authorList>
    </citation>
    <scope>NUCLEOTIDE SEQUENCE</scope>
    <source>
        <strain evidence="6">Duluth1</strain>
        <tissue evidence="6">Whole animal</tissue>
    </source>
</reference>
<dbReference type="EMBL" id="JAIWYP010000015">
    <property type="protein sequence ID" value="KAH3704836.1"/>
    <property type="molecule type" value="Genomic_DNA"/>
</dbReference>
<evidence type="ECO:0000256" key="4">
    <source>
        <dbReference type="ARBA" id="ARBA00023136"/>
    </source>
</evidence>
<protein>
    <submittedName>
        <fullName evidence="6">Uncharacterized protein</fullName>
    </submittedName>
</protein>
<evidence type="ECO:0000256" key="3">
    <source>
        <dbReference type="ARBA" id="ARBA00022989"/>
    </source>
</evidence>